<evidence type="ECO:0000256" key="1">
    <source>
        <dbReference type="SAM" id="Phobius"/>
    </source>
</evidence>
<dbReference type="GO" id="GO:0005509">
    <property type="term" value="F:calcium ion binding"/>
    <property type="evidence" value="ECO:0007669"/>
    <property type="project" value="InterPro"/>
</dbReference>
<accession>A0A0G4G3X4</accession>
<dbReference type="InterPro" id="IPR002048">
    <property type="entry name" value="EF_hand_dom"/>
</dbReference>
<dbReference type="EMBL" id="CDMY01000562">
    <property type="protein sequence ID" value="CEM23132.1"/>
    <property type="molecule type" value="Genomic_DNA"/>
</dbReference>
<sequence length="293" mass="32144">MTKSTSSLFDGVAVAASGRTEVFRVAAKASARDSAAAERIVQILRELDTDQDGKFNTEEVVVAVKMLLHERSVTRQLKWVIAAMAAFYAATLAIILGLVVGGSELTKEATVGEGGVFRSKRDSNVKIRTQEDLDLYELSDLFSTPLEQYDRLEAILVPHGNDTFGHYRVASILNTHDSLAFTFMRGEVLSVRADGYTFTDARDRTLRDVTFKQEEDEAASRRRLMPSFMSGGGRSRGYSPHLAIRYLTCPLCLSASAQRVFSGVTHSFVIGGRRVDVPFNSPVIRSYVGGSSS</sequence>
<dbReference type="InParanoid" id="A0A0G4G3X4"/>
<evidence type="ECO:0000313" key="4">
    <source>
        <dbReference type="Proteomes" id="UP000041254"/>
    </source>
</evidence>
<proteinExistence type="predicted"/>
<reference evidence="3 4" key="1">
    <citation type="submission" date="2014-11" db="EMBL/GenBank/DDBJ databases">
        <authorList>
            <person name="Zhu J."/>
            <person name="Qi W."/>
            <person name="Song R."/>
        </authorList>
    </citation>
    <scope>NUCLEOTIDE SEQUENCE [LARGE SCALE GENOMIC DNA]</scope>
</reference>
<dbReference type="VEuPathDB" id="CryptoDB:Vbra_16959"/>
<keyword evidence="1" id="KW-0472">Membrane</keyword>
<keyword evidence="1" id="KW-0812">Transmembrane</keyword>
<evidence type="ECO:0000313" key="3">
    <source>
        <dbReference type="EMBL" id="CEM23132.1"/>
    </source>
</evidence>
<protein>
    <recommendedName>
        <fullName evidence="2">EF-hand domain-containing protein</fullName>
    </recommendedName>
</protein>
<gene>
    <name evidence="3" type="ORF">Vbra_16959</name>
</gene>
<organism evidence="3 4">
    <name type="scientific">Vitrella brassicaformis (strain CCMP3155)</name>
    <dbReference type="NCBI Taxonomy" id="1169540"/>
    <lineage>
        <taxon>Eukaryota</taxon>
        <taxon>Sar</taxon>
        <taxon>Alveolata</taxon>
        <taxon>Colpodellida</taxon>
        <taxon>Vitrellaceae</taxon>
        <taxon>Vitrella</taxon>
    </lineage>
</organism>
<keyword evidence="1" id="KW-1133">Transmembrane helix</keyword>
<dbReference type="PhylomeDB" id="A0A0G4G3X4"/>
<dbReference type="AlphaFoldDB" id="A0A0G4G3X4"/>
<feature type="transmembrane region" description="Helical" evidence="1">
    <location>
        <begin position="79"/>
        <end position="100"/>
    </location>
</feature>
<dbReference type="Proteomes" id="UP000041254">
    <property type="component" value="Unassembled WGS sequence"/>
</dbReference>
<dbReference type="PROSITE" id="PS50222">
    <property type="entry name" value="EF_HAND_2"/>
    <property type="match status" value="1"/>
</dbReference>
<keyword evidence="4" id="KW-1185">Reference proteome</keyword>
<name>A0A0G4G3X4_VITBC</name>
<evidence type="ECO:0000259" key="2">
    <source>
        <dbReference type="PROSITE" id="PS50222"/>
    </source>
</evidence>
<feature type="domain" description="EF-hand" evidence="2">
    <location>
        <begin position="35"/>
        <end position="70"/>
    </location>
</feature>